<dbReference type="Proteomes" id="UP000008066">
    <property type="component" value="Unassembled WGS sequence"/>
</dbReference>
<dbReference type="RefSeq" id="XP_006695933.1">
    <property type="nucleotide sequence ID" value="XM_006695870.1"/>
</dbReference>
<name>G0SC62_CHATD</name>
<evidence type="ECO:0000256" key="1">
    <source>
        <dbReference type="SAM" id="MobiDB-lite"/>
    </source>
</evidence>
<sequence>MSSSTSQSQNTTRNKAPNFSGGNNNDNGHANGNQGQGMTRDRARSILISDPAASRLSGHTGIDKFIRESARDAPWNPICGRRT</sequence>
<feature type="compositionally biased region" description="Low complexity" evidence="1">
    <location>
        <begin position="21"/>
        <end position="37"/>
    </location>
</feature>
<proteinExistence type="predicted"/>
<evidence type="ECO:0000313" key="2">
    <source>
        <dbReference type="EMBL" id="EGS18988.1"/>
    </source>
</evidence>
<feature type="compositionally biased region" description="Low complexity" evidence="1">
    <location>
        <begin position="1"/>
        <end position="12"/>
    </location>
</feature>
<dbReference type="HOGENOM" id="CLU_2542379_0_0_1"/>
<dbReference type="KEGG" id="cthr:CTHT_0056070"/>
<organism evidence="3">
    <name type="scientific">Chaetomium thermophilum (strain DSM 1495 / CBS 144.50 / IMI 039719)</name>
    <name type="common">Thermochaetoides thermophila</name>
    <dbReference type="NCBI Taxonomy" id="759272"/>
    <lineage>
        <taxon>Eukaryota</taxon>
        <taxon>Fungi</taxon>
        <taxon>Dikarya</taxon>
        <taxon>Ascomycota</taxon>
        <taxon>Pezizomycotina</taxon>
        <taxon>Sordariomycetes</taxon>
        <taxon>Sordariomycetidae</taxon>
        <taxon>Sordariales</taxon>
        <taxon>Chaetomiaceae</taxon>
        <taxon>Thermochaetoides</taxon>
    </lineage>
</organism>
<dbReference type="EMBL" id="GL988045">
    <property type="protein sequence ID" value="EGS18988.1"/>
    <property type="molecule type" value="Genomic_DNA"/>
</dbReference>
<feature type="region of interest" description="Disordered" evidence="1">
    <location>
        <begin position="1"/>
        <end position="58"/>
    </location>
</feature>
<protein>
    <submittedName>
        <fullName evidence="2">Uncharacterized protein</fullName>
    </submittedName>
</protein>
<dbReference type="GeneID" id="18259645"/>
<dbReference type="AlphaFoldDB" id="G0SC62"/>
<keyword evidence="3" id="KW-1185">Reference proteome</keyword>
<accession>G0SC62</accession>
<gene>
    <name evidence="2" type="ORF">CTHT_0056070</name>
</gene>
<reference evidence="2 3" key="1">
    <citation type="journal article" date="2011" name="Cell">
        <title>Insight into structure and assembly of the nuclear pore complex by utilizing the genome of a eukaryotic thermophile.</title>
        <authorList>
            <person name="Amlacher S."/>
            <person name="Sarges P."/>
            <person name="Flemming D."/>
            <person name="van Noort V."/>
            <person name="Kunze R."/>
            <person name="Devos D.P."/>
            <person name="Arumugam M."/>
            <person name="Bork P."/>
            <person name="Hurt E."/>
        </authorList>
    </citation>
    <scope>NUCLEOTIDE SEQUENCE [LARGE SCALE GENOMIC DNA]</scope>
    <source>
        <strain evidence="3">DSM 1495 / CBS 144.50 / IMI 039719</strain>
    </source>
</reference>
<evidence type="ECO:0000313" key="3">
    <source>
        <dbReference type="Proteomes" id="UP000008066"/>
    </source>
</evidence>